<evidence type="ECO:0000313" key="11">
    <source>
        <dbReference type="EMBL" id="KAK5087351.1"/>
    </source>
</evidence>
<feature type="compositionally biased region" description="Polar residues" evidence="9">
    <location>
        <begin position="80"/>
        <end position="97"/>
    </location>
</feature>
<feature type="compositionally biased region" description="Basic and acidic residues" evidence="9">
    <location>
        <begin position="1054"/>
        <end position="1064"/>
    </location>
</feature>
<feature type="region of interest" description="Disordered" evidence="9">
    <location>
        <begin position="884"/>
        <end position="941"/>
    </location>
</feature>
<dbReference type="Proteomes" id="UP001345013">
    <property type="component" value="Unassembled WGS sequence"/>
</dbReference>
<dbReference type="PROSITE" id="PS50011">
    <property type="entry name" value="PROTEIN_KINASE_DOM"/>
    <property type="match status" value="1"/>
</dbReference>
<dbReference type="Pfam" id="PF00069">
    <property type="entry name" value="Pkinase"/>
    <property type="match status" value="1"/>
</dbReference>
<feature type="compositionally biased region" description="Polar residues" evidence="9">
    <location>
        <begin position="1030"/>
        <end position="1044"/>
    </location>
</feature>
<comment type="catalytic activity">
    <reaction evidence="7">
        <text>L-seryl-[protein] + ATP = O-phospho-L-seryl-[protein] + ADP + H(+)</text>
        <dbReference type="Rhea" id="RHEA:17989"/>
        <dbReference type="Rhea" id="RHEA-COMP:9863"/>
        <dbReference type="Rhea" id="RHEA-COMP:11604"/>
        <dbReference type="ChEBI" id="CHEBI:15378"/>
        <dbReference type="ChEBI" id="CHEBI:29999"/>
        <dbReference type="ChEBI" id="CHEBI:30616"/>
        <dbReference type="ChEBI" id="CHEBI:83421"/>
        <dbReference type="ChEBI" id="CHEBI:456216"/>
        <dbReference type="EC" id="2.7.11.24"/>
    </reaction>
    <physiologicalReaction direction="left-to-right" evidence="7">
        <dbReference type="Rhea" id="RHEA:17990"/>
    </physiologicalReaction>
</comment>
<proteinExistence type="predicted"/>
<dbReference type="Gene3D" id="1.10.510.10">
    <property type="entry name" value="Transferase(Phosphotransferase) domain 1"/>
    <property type="match status" value="1"/>
</dbReference>
<name>A0ABR0K4W0_9EURO</name>
<reference evidence="11 12" key="1">
    <citation type="submission" date="2023-08" db="EMBL/GenBank/DDBJ databases">
        <title>Black Yeasts Isolated from many extreme environments.</title>
        <authorList>
            <person name="Coleine C."/>
            <person name="Stajich J.E."/>
            <person name="Selbmann L."/>
        </authorList>
    </citation>
    <scope>NUCLEOTIDE SEQUENCE [LARGE SCALE GENOMIC DNA]</scope>
    <source>
        <strain evidence="11 12">CCFEE 5885</strain>
    </source>
</reference>
<evidence type="ECO:0000256" key="1">
    <source>
        <dbReference type="ARBA" id="ARBA00012411"/>
    </source>
</evidence>
<evidence type="ECO:0000256" key="8">
    <source>
        <dbReference type="PROSITE-ProRule" id="PRU10141"/>
    </source>
</evidence>
<feature type="compositionally biased region" description="Basic and acidic residues" evidence="9">
    <location>
        <begin position="981"/>
        <end position="992"/>
    </location>
</feature>
<feature type="region of interest" description="Disordered" evidence="9">
    <location>
        <begin position="335"/>
        <end position="609"/>
    </location>
</feature>
<sequence length="1559" mass="169923">MDNQRQQHYLPGPPPPQGGQGNMSYLPPPPPRSQMGMPPPPPGPHPSAYPPGTVFGLPGGWNQSYGRPGMGHLPPPPPMSMNQNQHQQYNMTFNNVGRGQGNPPPPPPRQEDLPLVSATFIPGGDSWGPGVGIQPLNDFSTFSGYDGNYDPAAYAEQTIQSNNSMYIGGNSAYSSKPTSAGPDPGPRENRAASATSNRPKFPQLRENPEPMSPGPPTATLINPNPGRPRAQSAMMPQNANVDLANQWPLDRVLLWLAASGFSHEWQETFRTLRLEKGDFLELGRSTDKRSNLSRMHQYIYPQLGKICQHSGLDAKKEREDGKRLQRLIAGILQGTDAASSAGTGHRRRESGLTSAGTEGNVENSPHLGGNVTPSTTGPEGSPARSHFGQGFGQRSAQERSSTLPVFSKSGSNGSTPAERQHAESFGPPVHRSEYTRGVLNGIGNRGRHSPNLSGDAAAGGLSLRQEGSPGQSPALGHALPTQAQSTPHLPLRDPPGKAQSADSFQKATGFPRNNGPSNIVNTEVPMGAGRFYESQKDRTETRPEVNRAYSNDVQTRDQGKKSFLSQVFQRRRHDPNDPTIEENSPTSPRDFMQKLPFPKSQANHSDTALAQKPASANMFFPSEDTSQKRVPKRFILVTPDYWNYRLIDVTDVESAIALKNKIGMELSVADMDYAQIYVTEPGKMDHDEPLTDASLAAARGTADSAGTLKLFVRSPTLSAVSMPQTDGLGILGSQARQDALSRQAPPLSDNELRKAAEDYRHENEKKRMAYLQNRQERRGQTSETGTPVYDFDHPSPKGFPEEGKGEQLVPHRKPPAAPSASHTLAKVNSLRMTSQHKSRSSLDSNKRLSDPLSEEPSPRQKSRFDPSGGIGAAIANSSKIAVLPAAAGGQRSPRAITIGSKGGPQPRMPIRQDTAESSPHIGPATDSMNQSGLGRRKSYGPDYEFKETNVAFAATPNAQVASKDDSDDDSDDGLFAIKIRPNREETPKKTDQRPALTVDTDQPPGGTRKSVAFKTPNSNDGVSAGAGNTGDESANTGTSDGYNQRSFSGGSGSWEERSPEESRVRPNSFYSDIWASRPEPENIVGNLDKFFPGVDLDAQIMEEGGEGSPMRGNQTPKGDLKARLGNNITFGTTGLDLDFKRKNDSDTLGSDESTLKAYQKNKIANVASRQMSKAGGLSRMKSIREVAQKHNDDQRAPSLAYRAQQAHQPQTSMPMRRKSTKMFGANIVQIKPQRGSRLSVLDPIPQEDVPTEETPKRQATFKIIRGQLIGKGTYGRVYLGMNATTGEFLAVKQVEVNQKAAAHDKDRISEMVKALDLEIDTMQHLEHPNIVQYLGFERKEYSMSIYLEYISGGSVGSCLRKHGKFEEPVVKSMTIQTLEGLKYLHDESILHRDLKADNLLLDLDGTCKISDFGISKKSDDIYRNDITNSMQGSVFWMAPEVVRTDGMGYSAKVDIWSLGCVVLEMFAGKRPWSREEAIGAIFKLGSLQQAPPIPDDVQATASIDGLAFMYDCFQVDPLERPTAKTLLGLSNFCIPDPNYNFFDTQLAAKLRNANLMPQT</sequence>
<evidence type="ECO:0000256" key="6">
    <source>
        <dbReference type="ARBA" id="ARBA00047919"/>
    </source>
</evidence>
<keyword evidence="3 8" id="KW-0547">Nucleotide-binding</keyword>
<evidence type="ECO:0000259" key="10">
    <source>
        <dbReference type="PROSITE" id="PS50011"/>
    </source>
</evidence>
<keyword evidence="4 11" id="KW-0418">Kinase</keyword>
<dbReference type="SMART" id="SM00220">
    <property type="entry name" value="S_TKc"/>
    <property type="match status" value="1"/>
</dbReference>
<feature type="compositionally biased region" description="Basic and acidic residues" evidence="9">
    <location>
        <begin position="790"/>
        <end position="805"/>
    </location>
</feature>
<dbReference type="InterPro" id="IPR008271">
    <property type="entry name" value="Ser/Thr_kinase_AS"/>
</dbReference>
<dbReference type="GO" id="GO:0004709">
    <property type="term" value="F:MAP kinase kinase kinase activity"/>
    <property type="evidence" value="ECO:0007669"/>
    <property type="project" value="UniProtKB-EC"/>
</dbReference>
<feature type="region of interest" description="Disordered" evidence="9">
    <location>
        <begin position="170"/>
        <end position="233"/>
    </location>
</feature>
<dbReference type="InterPro" id="IPR050538">
    <property type="entry name" value="MAP_kinase_kinase_kinase"/>
</dbReference>
<evidence type="ECO:0000256" key="4">
    <source>
        <dbReference type="ARBA" id="ARBA00022777"/>
    </source>
</evidence>
<evidence type="ECO:0000256" key="9">
    <source>
        <dbReference type="SAM" id="MobiDB-lite"/>
    </source>
</evidence>
<feature type="domain" description="Protein kinase" evidence="10">
    <location>
        <begin position="1263"/>
        <end position="1542"/>
    </location>
</feature>
<keyword evidence="2 11" id="KW-0808">Transferase</keyword>
<dbReference type="InterPro" id="IPR017441">
    <property type="entry name" value="Protein_kinase_ATP_BS"/>
</dbReference>
<evidence type="ECO:0000256" key="2">
    <source>
        <dbReference type="ARBA" id="ARBA00022679"/>
    </source>
</evidence>
<feature type="compositionally biased region" description="Pro residues" evidence="9">
    <location>
        <begin position="26"/>
        <end position="49"/>
    </location>
</feature>
<evidence type="ECO:0000313" key="12">
    <source>
        <dbReference type="Proteomes" id="UP001345013"/>
    </source>
</evidence>
<feature type="region of interest" description="Disordered" evidence="9">
    <location>
        <begin position="770"/>
        <end position="872"/>
    </location>
</feature>
<evidence type="ECO:0000256" key="3">
    <source>
        <dbReference type="ARBA" id="ARBA00022741"/>
    </source>
</evidence>
<dbReference type="InterPro" id="IPR011009">
    <property type="entry name" value="Kinase-like_dom_sf"/>
</dbReference>
<comment type="catalytic activity">
    <reaction evidence="6">
        <text>L-threonyl-[protein] + ATP = O-phospho-L-threonyl-[protein] + ADP + H(+)</text>
        <dbReference type="Rhea" id="RHEA:46608"/>
        <dbReference type="Rhea" id="RHEA-COMP:11060"/>
        <dbReference type="Rhea" id="RHEA-COMP:11605"/>
        <dbReference type="ChEBI" id="CHEBI:15378"/>
        <dbReference type="ChEBI" id="CHEBI:30013"/>
        <dbReference type="ChEBI" id="CHEBI:30616"/>
        <dbReference type="ChEBI" id="CHEBI:61977"/>
        <dbReference type="ChEBI" id="CHEBI:456216"/>
        <dbReference type="EC" id="2.7.11.24"/>
    </reaction>
    <physiologicalReaction direction="left-to-right" evidence="6">
        <dbReference type="Rhea" id="RHEA:46609"/>
    </physiologicalReaction>
</comment>
<feature type="region of interest" description="Disordered" evidence="9">
    <location>
        <begin position="953"/>
        <end position="1065"/>
    </location>
</feature>
<feature type="compositionally biased region" description="Basic and acidic residues" evidence="9">
    <location>
        <begin position="533"/>
        <end position="545"/>
    </location>
</feature>
<keyword evidence="12" id="KW-1185">Reference proteome</keyword>
<evidence type="ECO:0000256" key="5">
    <source>
        <dbReference type="ARBA" id="ARBA00022840"/>
    </source>
</evidence>
<keyword evidence="5 8" id="KW-0067">ATP-binding</keyword>
<accession>A0ABR0K4W0</accession>
<protein>
    <recommendedName>
        <fullName evidence="1">mitogen-activated protein kinase</fullName>
        <ecNumber evidence="1">2.7.11.24</ecNumber>
    </recommendedName>
</protein>
<dbReference type="EMBL" id="JAVRRG010000092">
    <property type="protein sequence ID" value="KAK5087351.1"/>
    <property type="molecule type" value="Genomic_DNA"/>
</dbReference>
<feature type="binding site" evidence="8">
    <location>
        <position position="1292"/>
    </location>
    <ligand>
        <name>ATP</name>
        <dbReference type="ChEBI" id="CHEBI:30616"/>
    </ligand>
</feature>
<comment type="caution">
    <text evidence="11">The sequence shown here is derived from an EMBL/GenBank/DDBJ whole genome shotgun (WGS) entry which is preliminary data.</text>
</comment>
<feature type="compositionally biased region" description="Polar residues" evidence="9">
    <location>
        <begin position="351"/>
        <end position="363"/>
    </location>
</feature>
<organism evidence="11 12">
    <name type="scientific">Lithohypha guttulata</name>
    <dbReference type="NCBI Taxonomy" id="1690604"/>
    <lineage>
        <taxon>Eukaryota</taxon>
        <taxon>Fungi</taxon>
        <taxon>Dikarya</taxon>
        <taxon>Ascomycota</taxon>
        <taxon>Pezizomycotina</taxon>
        <taxon>Eurotiomycetes</taxon>
        <taxon>Chaetothyriomycetidae</taxon>
        <taxon>Chaetothyriales</taxon>
        <taxon>Trichomeriaceae</taxon>
        <taxon>Lithohypha</taxon>
    </lineage>
</organism>
<evidence type="ECO:0000256" key="7">
    <source>
        <dbReference type="ARBA" id="ARBA00048130"/>
    </source>
</evidence>
<feature type="compositionally biased region" description="Polar residues" evidence="9">
    <location>
        <begin position="392"/>
        <end position="417"/>
    </location>
</feature>
<dbReference type="PROSITE" id="PS00108">
    <property type="entry name" value="PROTEIN_KINASE_ST"/>
    <property type="match status" value="1"/>
</dbReference>
<gene>
    <name evidence="11" type="primary">BCK1</name>
    <name evidence="11" type="ORF">LTR24_006792</name>
</gene>
<dbReference type="PROSITE" id="PS00107">
    <property type="entry name" value="PROTEIN_KINASE_ATP"/>
    <property type="match status" value="1"/>
</dbReference>
<feature type="region of interest" description="Disordered" evidence="9">
    <location>
        <begin position="1"/>
        <end position="113"/>
    </location>
</feature>
<dbReference type="PANTHER" id="PTHR48016">
    <property type="entry name" value="MAP KINASE KINASE KINASE SSK2-RELATED-RELATED"/>
    <property type="match status" value="1"/>
</dbReference>
<dbReference type="EC" id="2.7.11.24" evidence="1"/>
<dbReference type="SUPFAM" id="SSF56112">
    <property type="entry name" value="Protein kinase-like (PK-like)"/>
    <property type="match status" value="1"/>
</dbReference>
<dbReference type="PANTHER" id="PTHR48016:SF48">
    <property type="entry name" value="SERINE_THREONINE-PROTEIN KINASE BCK1_SLK1_SSP31"/>
    <property type="match status" value="1"/>
</dbReference>
<dbReference type="InterPro" id="IPR000719">
    <property type="entry name" value="Prot_kinase_dom"/>
</dbReference>